<dbReference type="EMBL" id="SGNY01000001">
    <property type="protein sequence ID" value="TRB03077.1"/>
    <property type="molecule type" value="Genomic_DNA"/>
</dbReference>
<dbReference type="PANTHER" id="PTHR33375:SF1">
    <property type="entry name" value="CHROMOSOME-PARTITIONING PROTEIN PARB-RELATED"/>
    <property type="match status" value="1"/>
</dbReference>
<dbReference type="InterPro" id="IPR050336">
    <property type="entry name" value="Chromosome_partition/occlusion"/>
</dbReference>
<proteinExistence type="predicted"/>
<dbReference type="SMART" id="SM00470">
    <property type="entry name" value="ParB"/>
    <property type="match status" value="1"/>
</dbReference>
<accession>A0A546XQQ9</accession>
<sequence>MFPSGRASFPDNPECPMQIEFLSPQLIDVSSDAKKVSPDAIQALAESFQQIGQRVPVEVVAGPEGRYRLVFGVKRLAAAASLGVNISAIVRQSDEFANDAQIRLTEISETLYRHELSALEHSVDVADWCAIWRAANPVRRGPKPKQELSAESAPNSDDETIETAAAFSGTFSEAAQRFLKISRRNVFNALRIASIPAELRERIALDEGLADNQQTLLEIAGQPYERAARIVELLISGEATNYADAIAIIDQVPRANPLAAWEKLNDRFTRLKPNEQDAFFSLNEASVMRWLAERKAARR</sequence>
<dbReference type="InterPro" id="IPR003115">
    <property type="entry name" value="ParB_N"/>
</dbReference>
<dbReference type="Pfam" id="PF02195">
    <property type="entry name" value="ParB_N"/>
    <property type="match status" value="1"/>
</dbReference>
<dbReference type="Gene3D" id="3.90.1530.30">
    <property type="match status" value="1"/>
</dbReference>
<evidence type="ECO:0000313" key="2">
    <source>
        <dbReference type="EMBL" id="TRB03077.1"/>
    </source>
</evidence>
<dbReference type="InterPro" id="IPR036086">
    <property type="entry name" value="ParB/Sulfiredoxin_sf"/>
</dbReference>
<feature type="domain" description="ParB-like N-terminal" evidence="1">
    <location>
        <begin position="20"/>
        <end position="108"/>
    </location>
</feature>
<protein>
    <recommendedName>
        <fullName evidence="1">ParB-like N-terminal domain-containing protein</fullName>
    </recommendedName>
</protein>
<gene>
    <name evidence="2" type="ORF">EXN68_05410</name>
</gene>
<dbReference type="GO" id="GO:0007059">
    <property type="term" value="P:chromosome segregation"/>
    <property type="evidence" value="ECO:0007669"/>
    <property type="project" value="TreeGrafter"/>
</dbReference>
<evidence type="ECO:0000259" key="1">
    <source>
        <dbReference type="SMART" id="SM00470"/>
    </source>
</evidence>
<name>A0A546XQQ9_RHIRH</name>
<dbReference type="OrthoDB" id="9800596at2"/>
<dbReference type="SUPFAM" id="SSF110849">
    <property type="entry name" value="ParB/Sulfiredoxin"/>
    <property type="match status" value="1"/>
</dbReference>
<dbReference type="GO" id="GO:0005694">
    <property type="term" value="C:chromosome"/>
    <property type="evidence" value="ECO:0007669"/>
    <property type="project" value="TreeGrafter"/>
</dbReference>
<reference evidence="2 3" key="1">
    <citation type="journal article" date="2019" name="Appl. Microbiol. Biotechnol.">
        <title>Differential efficiency of wild type rhizogenic strains for rol gene transformation of plants.</title>
        <authorList>
            <person name="Desmet S."/>
            <person name="De Keyser E."/>
            <person name="Van Vaerenbergh J."/>
            <person name="Baeyen S."/>
            <person name="Van Huylenbroeck J."/>
            <person name="Geelen D."/>
            <person name="Dhooghe E."/>
        </authorList>
    </citation>
    <scope>NUCLEOTIDE SEQUENCE [LARGE SCALE GENOMIC DNA]</scope>
    <source>
        <strain evidence="2 3">GBBC3284</strain>
    </source>
</reference>
<dbReference type="PANTHER" id="PTHR33375">
    <property type="entry name" value="CHROMOSOME-PARTITIONING PROTEIN PARB-RELATED"/>
    <property type="match status" value="1"/>
</dbReference>
<dbReference type="AlphaFoldDB" id="A0A546XQQ9"/>
<evidence type="ECO:0000313" key="3">
    <source>
        <dbReference type="Proteomes" id="UP000315434"/>
    </source>
</evidence>
<organism evidence="2 3">
    <name type="scientific">Rhizobium rhizogenes</name>
    <name type="common">Agrobacterium rhizogenes</name>
    <dbReference type="NCBI Taxonomy" id="359"/>
    <lineage>
        <taxon>Bacteria</taxon>
        <taxon>Pseudomonadati</taxon>
        <taxon>Pseudomonadota</taxon>
        <taxon>Alphaproteobacteria</taxon>
        <taxon>Hyphomicrobiales</taxon>
        <taxon>Rhizobiaceae</taxon>
        <taxon>Rhizobium/Agrobacterium group</taxon>
        <taxon>Rhizobium</taxon>
    </lineage>
</organism>
<dbReference type="Proteomes" id="UP000315434">
    <property type="component" value="Unassembled WGS sequence"/>
</dbReference>
<comment type="caution">
    <text evidence="2">The sequence shown here is derived from an EMBL/GenBank/DDBJ whole genome shotgun (WGS) entry which is preliminary data.</text>
</comment>